<dbReference type="PATRIC" id="fig|1144300.3.peg.1859"/>
<evidence type="ECO:0000259" key="7">
    <source>
        <dbReference type="PROSITE" id="PS51900"/>
    </source>
</evidence>
<dbReference type="InterPro" id="IPR044068">
    <property type="entry name" value="CB"/>
</dbReference>
<dbReference type="Pfam" id="PF00589">
    <property type="entry name" value="Phage_integrase"/>
    <property type="match status" value="1"/>
</dbReference>
<reference evidence="8 9" key="1">
    <citation type="journal article" date="2013" name="Genome Announc.">
        <title>Genome Sequence of Lactobacillus gastricus PS3, a Strain Isolated from Human Milk.</title>
        <authorList>
            <person name="Martin V."/>
            <person name="Cardenas N."/>
            <person name="Jimenez E."/>
            <person name="Maldonado A."/>
            <person name="Rodriguez J.M."/>
            <person name="Fernandez L."/>
        </authorList>
    </citation>
    <scope>NUCLEOTIDE SEQUENCE [LARGE SCALE GENOMIC DNA]</scope>
    <source>
        <strain evidence="8 9">PS3</strain>
    </source>
</reference>
<comment type="similarity">
    <text evidence="1">Belongs to the 'phage' integrase family.</text>
</comment>
<dbReference type="InterPro" id="IPR013762">
    <property type="entry name" value="Integrase-like_cat_sf"/>
</dbReference>
<dbReference type="Pfam" id="PF14659">
    <property type="entry name" value="Phage_int_SAM_3"/>
    <property type="match status" value="1"/>
</dbReference>
<dbReference type="PROSITE" id="PS51900">
    <property type="entry name" value="CB"/>
    <property type="match status" value="1"/>
</dbReference>
<dbReference type="PANTHER" id="PTHR30349">
    <property type="entry name" value="PHAGE INTEGRASE-RELATED"/>
    <property type="match status" value="1"/>
</dbReference>
<evidence type="ECO:0000256" key="4">
    <source>
        <dbReference type="ARBA" id="ARBA00023172"/>
    </source>
</evidence>
<dbReference type="STRING" id="1144300.PS3_15776"/>
<dbReference type="Gene3D" id="1.10.150.130">
    <property type="match status" value="1"/>
</dbReference>
<dbReference type="Gene3D" id="1.10.443.10">
    <property type="entry name" value="Intergrase catalytic core"/>
    <property type="match status" value="1"/>
</dbReference>
<comment type="caution">
    <text evidence="8">The sequence shown here is derived from an EMBL/GenBank/DDBJ whole genome shotgun (WGS) entry which is preliminary data.</text>
</comment>
<dbReference type="Pfam" id="PF14657">
    <property type="entry name" value="Arm-DNA-bind_4"/>
    <property type="match status" value="1"/>
</dbReference>
<dbReference type="InterPro" id="IPR002104">
    <property type="entry name" value="Integrase_catalytic"/>
</dbReference>
<sequence length="369" mass="42638">MEEKSMASITKRGKVWQARITWMDSSGKRHSKSKSGFKTKSQANQWSVQQESVLVSGVQIDKDSTLVDYFDHYIEIYKRPHVTESTYKGYGFIRRQLVNFFQYRKIKDITRTDYQEFINSYGSDHAPKSVQKLHSIMRGCVQSAILDDYIIKDFTQGVQVVANKDKMVKVDYLNLDEIKRLLNYTIDGINPLRRYTSRYIIVTAIYTGMRLAEIQGLVWSDIDYLHETITISKTWDSVNHRFKPTKTESSNRTIKVPDNLIKLLRQLQAVSSSTMVFVDQFGQIPTSNAVNKLLRRLLDELGIKRANFHFHSLRHSHVAILLSQGVDIYAISSRLGHSNISTTTDTYAYLIDEYKDKTDDHIISALDQL</sequence>
<dbReference type="EMBL" id="AICN01000079">
    <property type="protein sequence ID" value="EHS84620.1"/>
    <property type="molecule type" value="Genomic_DNA"/>
</dbReference>
<name>H4GL91_9LACO</name>
<accession>H4GL91</accession>
<dbReference type="InterPro" id="IPR050090">
    <property type="entry name" value="Tyrosine_recombinase_XerCD"/>
</dbReference>
<evidence type="ECO:0000256" key="3">
    <source>
        <dbReference type="ARBA" id="ARBA00023125"/>
    </source>
</evidence>
<feature type="domain" description="Tyr recombinase" evidence="6">
    <location>
        <begin position="168"/>
        <end position="360"/>
    </location>
</feature>
<protein>
    <submittedName>
        <fullName evidence="8">Integrase</fullName>
    </submittedName>
</protein>
<gene>
    <name evidence="8" type="ORF">PS3_15776</name>
</gene>
<evidence type="ECO:0000259" key="6">
    <source>
        <dbReference type="PROSITE" id="PS51898"/>
    </source>
</evidence>
<proteinExistence type="inferred from homology"/>
<dbReference type="Proteomes" id="UP000004567">
    <property type="component" value="Unassembled WGS sequence"/>
</dbReference>
<dbReference type="CDD" id="cd01189">
    <property type="entry name" value="INT_ICEBs1_C_like"/>
    <property type="match status" value="1"/>
</dbReference>
<dbReference type="GO" id="GO:0015074">
    <property type="term" value="P:DNA integration"/>
    <property type="evidence" value="ECO:0007669"/>
    <property type="project" value="UniProtKB-KW"/>
</dbReference>
<dbReference type="AlphaFoldDB" id="H4GL91"/>
<evidence type="ECO:0000256" key="2">
    <source>
        <dbReference type="ARBA" id="ARBA00022908"/>
    </source>
</evidence>
<dbReference type="InterPro" id="IPR004107">
    <property type="entry name" value="Integrase_SAM-like_N"/>
</dbReference>
<evidence type="ECO:0000256" key="5">
    <source>
        <dbReference type="PROSITE-ProRule" id="PRU01248"/>
    </source>
</evidence>
<feature type="domain" description="Core-binding (CB)" evidence="7">
    <location>
        <begin position="61"/>
        <end position="145"/>
    </location>
</feature>
<keyword evidence="3 5" id="KW-0238">DNA-binding</keyword>
<keyword evidence="2" id="KW-0229">DNA integration</keyword>
<evidence type="ECO:0000313" key="8">
    <source>
        <dbReference type="EMBL" id="EHS84620.1"/>
    </source>
</evidence>
<dbReference type="GO" id="GO:0006310">
    <property type="term" value="P:DNA recombination"/>
    <property type="evidence" value="ECO:0007669"/>
    <property type="project" value="UniProtKB-KW"/>
</dbReference>
<organism evidence="8 9">
    <name type="scientific">Limosilactobacillus gastricus PS3</name>
    <dbReference type="NCBI Taxonomy" id="1144300"/>
    <lineage>
        <taxon>Bacteria</taxon>
        <taxon>Bacillati</taxon>
        <taxon>Bacillota</taxon>
        <taxon>Bacilli</taxon>
        <taxon>Lactobacillales</taxon>
        <taxon>Lactobacillaceae</taxon>
        <taxon>Limosilactobacillus</taxon>
    </lineage>
</organism>
<dbReference type="PROSITE" id="PS51898">
    <property type="entry name" value="TYR_RECOMBINASE"/>
    <property type="match status" value="1"/>
</dbReference>
<dbReference type="PANTHER" id="PTHR30349:SF64">
    <property type="entry name" value="PROPHAGE INTEGRASE INTD-RELATED"/>
    <property type="match status" value="1"/>
</dbReference>
<dbReference type="InterPro" id="IPR011010">
    <property type="entry name" value="DNA_brk_join_enz"/>
</dbReference>
<dbReference type="InterPro" id="IPR010998">
    <property type="entry name" value="Integrase_recombinase_N"/>
</dbReference>
<dbReference type="SUPFAM" id="SSF56349">
    <property type="entry name" value="DNA breaking-rejoining enzymes"/>
    <property type="match status" value="1"/>
</dbReference>
<dbReference type="InterPro" id="IPR028259">
    <property type="entry name" value="AP2-like_int_N"/>
</dbReference>
<keyword evidence="4" id="KW-0233">DNA recombination</keyword>
<evidence type="ECO:0000313" key="9">
    <source>
        <dbReference type="Proteomes" id="UP000004567"/>
    </source>
</evidence>
<dbReference type="GO" id="GO:0003677">
    <property type="term" value="F:DNA binding"/>
    <property type="evidence" value="ECO:0007669"/>
    <property type="project" value="UniProtKB-UniRule"/>
</dbReference>
<evidence type="ECO:0000256" key="1">
    <source>
        <dbReference type="ARBA" id="ARBA00008857"/>
    </source>
</evidence>